<dbReference type="EMBL" id="BBYQ01000088">
    <property type="protein sequence ID" value="GAP30621.1"/>
    <property type="molecule type" value="Genomic_DNA"/>
</dbReference>
<dbReference type="Pfam" id="PF14230">
    <property type="entry name" value="DUF4333"/>
    <property type="match status" value="1"/>
</dbReference>
<keyword evidence="6" id="KW-1185">Reference proteome</keyword>
<dbReference type="OrthoDB" id="3625154at2"/>
<dbReference type="Proteomes" id="UP000180166">
    <property type="component" value="Chromosome"/>
</dbReference>
<dbReference type="RefSeq" id="WP_033089298.1">
    <property type="nucleotide sequence ID" value="NZ_AP017900.1"/>
</dbReference>
<reference evidence="6" key="1">
    <citation type="submission" date="2015-07" db="EMBL/GenBank/DDBJ databases">
        <title>Nocardia seriolae U-1 whole genome shotgun sequence.</title>
        <authorList>
            <person name="Imajoh M."/>
            <person name="Fukumoto Y."/>
            <person name="Sukeda M."/>
            <person name="Yamane J."/>
            <person name="Yamasaki K."/>
            <person name="Shimizu M."/>
            <person name="Ohnishi K."/>
            <person name="Oshima S."/>
        </authorList>
    </citation>
    <scope>NUCLEOTIDE SEQUENCE [LARGE SCALE GENOMIC DNA]</scope>
    <source>
        <strain evidence="6">U-1</strain>
    </source>
</reference>
<dbReference type="KEGG" id="nsr:NS506_05075"/>
<feature type="region of interest" description="Disordered" evidence="1">
    <location>
        <begin position="1"/>
        <end position="137"/>
    </location>
</feature>
<evidence type="ECO:0000259" key="3">
    <source>
        <dbReference type="Pfam" id="PF14230"/>
    </source>
</evidence>
<keyword evidence="2" id="KW-0472">Membrane</keyword>
<dbReference type="GeneID" id="93374547"/>
<proteinExistence type="predicted"/>
<dbReference type="EMBL" id="CP017839">
    <property type="protein sequence ID" value="APA99121.1"/>
    <property type="molecule type" value="Genomic_DNA"/>
</dbReference>
<dbReference type="Proteomes" id="UP000037179">
    <property type="component" value="Unassembled WGS sequence"/>
</dbReference>
<name>A0A0B8NJ19_9NOCA</name>
<evidence type="ECO:0000313" key="5">
    <source>
        <dbReference type="EMBL" id="GAP30621.1"/>
    </source>
</evidence>
<reference evidence="5 6" key="2">
    <citation type="journal article" date="2016" name="Genome Announc.">
        <title>Draft Genome Sequence of Erythromycin- and Oxytetracycline-Sensitive Nocardia seriolae Strain U-1 (NBRC 110359).</title>
        <authorList>
            <person name="Imajoh M."/>
            <person name="Sukeda M."/>
            <person name="Shimizu M."/>
            <person name="Yamane J."/>
            <person name="Ohnishi K."/>
            <person name="Oshima S."/>
        </authorList>
    </citation>
    <scope>NUCLEOTIDE SEQUENCE [LARGE SCALE GENOMIC DNA]</scope>
    <source>
        <strain evidence="5 6">U-1</strain>
    </source>
</reference>
<feature type="domain" description="DUF4333" evidence="3">
    <location>
        <begin position="156"/>
        <end position="230"/>
    </location>
</feature>
<keyword evidence="2" id="KW-1133">Transmembrane helix</keyword>
<protein>
    <submittedName>
        <fullName evidence="4">Activating signal cointegrator 1 complex subunit 2 like protein</fullName>
    </submittedName>
</protein>
<reference evidence="4 7" key="3">
    <citation type="submission" date="2016-10" db="EMBL/GenBank/DDBJ databases">
        <title>Genome sequence of Nocardia seriolae strain EM150506, isolated from Anguila japonica.</title>
        <authorList>
            <person name="Han H.-J."/>
        </authorList>
    </citation>
    <scope>NUCLEOTIDE SEQUENCE [LARGE SCALE GENOMIC DNA]</scope>
    <source>
        <strain evidence="4 7">EM150506</strain>
    </source>
</reference>
<dbReference type="InterPro" id="IPR025637">
    <property type="entry name" value="DUF4333"/>
</dbReference>
<keyword evidence="2" id="KW-0812">Transmembrane</keyword>
<feature type="transmembrane region" description="Helical" evidence="2">
    <location>
        <begin position="141"/>
        <end position="164"/>
    </location>
</feature>
<accession>A0A0B8NJ19</accession>
<organism evidence="5 6">
    <name type="scientific">Nocardia seriolae</name>
    <dbReference type="NCBI Taxonomy" id="37332"/>
    <lineage>
        <taxon>Bacteria</taxon>
        <taxon>Bacillati</taxon>
        <taxon>Actinomycetota</taxon>
        <taxon>Actinomycetes</taxon>
        <taxon>Mycobacteriales</taxon>
        <taxon>Nocardiaceae</taxon>
        <taxon>Nocardia</taxon>
    </lineage>
</organism>
<dbReference type="AlphaFoldDB" id="A0A0B8NJ19"/>
<gene>
    <name evidence="4" type="ORF">NS506_05075</name>
    <name evidence="5" type="ORF">NSK11_contig00088-0027</name>
</gene>
<sequence>MSGPYGPNDAPGQGGGNDPTQQWSGQQPAPGAGPTQQWGGQQPAQPTTQWGDPSQPQQPAQPWGQSQPQQPVQQPWGQSQPQQPVQQPWGQSQPQQPVQQWGQSQPQWPQQGQPGPQDWNQQSGQQWPQQQAPAGKKKTGMIVGIVAVVVVVLAGAVVGLTWLLSKDQLDNKAVQTGVQKVLKDSYGIDDVQDVSCPSGEKVQVDKTFDCTLKVGGESKKVTIKITKDDGTYEVGRPS</sequence>
<feature type="compositionally biased region" description="Low complexity" evidence="1">
    <location>
        <begin position="21"/>
        <end position="134"/>
    </location>
</feature>
<evidence type="ECO:0000256" key="2">
    <source>
        <dbReference type="SAM" id="Phobius"/>
    </source>
</evidence>
<evidence type="ECO:0000313" key="7">
    <source>
        <dbReference type="Proteomes" id="UP000180166"/>
    </source>
</evidence>
<evidence type="ECO:0000313" key="6">
    <source>
        <dbReference type="Proteomes" id="UP000037179"/>
    </source>
</evidence>
<evidence type="ECO:0000256" key="1">
    <source>
        <dbReference type="SAM" id="MobiDB-lite"/>
    </source>
</evidence>
<evidence type="ECO:0000313" key="4">
    <source>
        <dbReference type="EMBL" id="APA99121.1"/>
    </source>
</evidence>